<evidence type="ECO:0000313" key="5">
    <source>
        <dbReference type="EMBL" id="KAK5630832.1"/>
    </source>
</evidence>
<evidence type="ECO:0000256" key="3">
    <source>
        <dbReference type="SAM" id="MobiDB-lite"/>
    </source>
</evidence>
<dbReference type="Gene3D" id="3.40.50.12360">
    <property type="match status" value="1"/>
</dbReference>
<name>A0AAN7Z6V7_9PEZI</name>
<evidence type="ECO:0000313" key="6">
    <source>
        <dbReference type="Proteomes" id="UP001305414"/>
    </source>
</evidence>
<evidence type="ECO:0000256" key="2">
    <source>
        <dbReference type="SAM" id="Coils"/>
    </source>
</evidence>
<keyword evidence="6" id="KW-1185">Reference proteome</keyword>
<comment type="subunit">
    <text evidence="1">Component of the NuA4 histone acetyltransferase complex.</text>
</comment>
<feature type="compositionally biased region" description="Basic and acidic residues" evidence="3">
    <location>
        <begin position="1433"/>
        <end position="1444"/>
    </location>
</feature>
<gene>
    <name evidence="5" type="ORF">RRF57_006547</name>
</gene>
<feature type="region of interest" description="Disordered" evidence="3">
    <location>
        <begin position="510"/>
        <end position="539"/>
    </location>
</feature>
<feature type="region of interest" description="Disordered" evidence="3">
    <location>
        <begin position="570"/>
        <end position="590"/>
    </location>
</feature>
<dbReference type="InterPro" id="IPR021006">
    <property type="entry name" value="Hda2/3"/>
</dbReference>
<organism evidence="5 6">
    <name type="scientific">Xylaria bambusicola</name>
    <dbReference type="NCBI Taxonomy" id="326684"/>
    <lineage>
        <taxon>Eukaryota</taxon>
        <taxon>Fungi</taxon>
        <taxon>Dikarya</taxon>
        <taxon>Ascomycota</taxon>
        <taxon>Pezizomycotina</taxon>
        <taxon>Sordariomycetes</taxon>
        <taxon>Xylariomycetidae</taxon>
        <taxon>Xylariales</taxon>
        <taxon>Xylariaceae</taxon>
        <taxon>Xylaria</taxon>
    </lineage>
</organism>
<proteinExistence type="predicted"/>
<evidence type="ECO:0000259" key="4">
    <source>
        <dbReference type="PROSITE" id="PS50013"/>
    </source>
</evidence>
<sequence length="1526" mass="167046">MRGSITLALLVREEKAATGASEPCAQRSEWPSGSANPQPQGLPLSTTCSIWAPRVWSHRHRRTATVSKHHPILVTHAITLLNSLPFSACNCTSELYHPPIILLFVSFVREGKTDHGLHVETDRPGPVTRSMNTADREKAQREAHDNRRLLRDRRGLRPSSSPSPSPSPIARSKPKTKQGQKSSPKLGKGWFAIRDITDEKVEKGRIFYLIDWEGTDLNGRPYEPNWEPAENVTADAINDWRNKKHEASKVTGAPDGDNENDNSLPAASTNETDPAQAPKRRKIVLESSENESPADSLGRTGEGSRRTAQANRLPTPSENHPPSACSDSGIAEARLVTPSQGAQIVVALPRAPTFDASEYQAISFSQASQTSSQITLPERMHSSSIALRDQRIIPDSQEISGTSASEAHNSHHRFVDSFGESQLSQGPPALPELPENPHAPPSSDIPSHQLESRSRFAGVSGFFVNPNISTNPGFNPSSQFQTQVEFDFNNLGPTPSTSHTTTVPESVLQNHTAQPSQIPPGTESQYTQSTSGGSTTNNSQAAQIVQPLSSHPGGATSPSQSVFSVFEDRTVPGTTAGNSEVHADPQDSSQALSEIAGNIRISTASEGHNELASSAVSLESQAAIQAGEKAGVRHISVGPSPKTRPAPSTSMEGTSAAEALRLFREEHFNKRARTGSASPAVASPALQSPAPLENATHVAVNPAPMPEAEAHVDNDKTSAIDVSPPVISPALLHPSGITQNQTVPSFPLAQAVINPNPPLEHMPVDPISSYDMPQIQQPTTLDPSTLTLSIENDVEGSPSVPTDDGFAPGTLPESTISDEDEMQEDYPRSILPHVPTGPSEYLITLPFQTSCRPQYNDIIRENEKLINEYNSAFSVLPHQTPRRDVVEKLDHMFSRLFDICDHPPFLDTLGPMTSEQIMKHVIGTNSKFSFVAELLDNLRDLNSDKKVLILVRPGKLMDLLGHVIQGRGYHYFRSGQEIVSASDARHPLTIFLCSTSKGESSIPGNVDAVIAFDHTFRQQLVPSLDQSAPVILALVNIASIQHINMRIMEDLEPLERKNFLMLALVKAMRYIEEPDSTESLFDIAEKFARRIQMPEDEEDEFYYEPQSVPVEIFHDLYAASSQMEGTQLSGQSLDIDQHPGSRKRSYLDGDNEESLPKRPKMFQPQVVTSLNNISDSVRNLLGDDLAQSSEGNTIAVSLEKLEALADKANSSANILQFTELMSKLRESKAREDDFRQLSDRNQNEADSYRSSINNIQTRYMDALKERGIFEADCRAAQEQAAIQSRSLESCRTEIATLKTTKAELEKKLAEANDALLHSSNPDLVKMAKLETSWNTANAQVEDLKKRLVVVQSDADYNKNLYQQASHRAAELAAENRGYERKNEELRRKADSNVIAVNKTQSRNEGKTLSMQVAEYRTIIRERETELNRVREELKSLRSSRRETRQSSVPRSPRMSALGVMSPRNGGTRGPSAIAMGGPSSSRASSPQPPVAVFDGPPGSGNGVQNAAMHNQSPGVTRLTHLRDSRF</sequence>
<feature type="compositionally biased region" description="Polar residues" evidence="3">
    <location>
        <begin position="306"/>
        <end position="320"/>
    </location>
</feature>
<feature type="compositionally biased region" description="Low complexity" evidence="3">
    <location>
        <begin position="521"/>
        <end position="539"/>
    </location>
</feature>
<feature type="compositionally biased region" description="Polar residues" evidence="3">
    <location>
        <begin position="1502"/>
        <end position="1514"/>
    </location>
</feature>
<dbReference type="InterPro" id="IPR038609">
    <property type="entry name" value="HDA1_su2/3_sf"/>
</dbReference>
<feature type="region of interest" description="Disordered" evidence="3">
    <location>
        <begin position="1127"/>
        <end position="1159"/>
    </location>
</feature>
<dbReference type="PROSITE" id="PS50013">
    <property type="entry name" value="CHROMO_2"/>
    <property type="match status" value="1"/>
</dbReference>
<dbReference type="Pfam" id="PF11496">
    <property type="entry name" value="HDA2-3"/>
    <property type="match status" value="1"/>
</dbReference>
<dbReference type="GO" id="GO:0006338">
    <property type="term" value="P:chromatin remodeling"/>
    <property type="evidence" value="ECO:0007669"/>
    <property type="project" value="UniProtKB-ARBA"/>
</dbReference>
<feature type="compositionally biased region" description="Basic and acidic residues" evidence="3">
    <location>
        <begin position="134"/>
        <end position="155"/>
    </location>
</feature>
<feature type="domain" description="Chromo" evidence="4">
    <location>
        <begin position="191"/>
        <end position="232"/>
    </location>
</feature>
<feature type="region of interest" description="Disordered" evidence="3">
    <location>
        <begin position="20"/>
        <end position="40"/>
    </location>
</feature>
<dbReference type="InterPro" id="IPR000953">
    <property type="entry name" value="Chromo/chromo_shadow_dom"/>
</dbReference>
<dbReference type="GO" id="GO:0070823">
    <property type="term" value="C:HDA1 complex"/>
    <property type="evidence" value="ECO:0007669"/>
    <property type="project" value="InterPro"/>
</dbReference>
<feature type="region of interest" description="Disordered" evidence="3">
    <location>
        <begin position="116"/>
        <end position="186"/>
    </location>
</feature>
<feature type="coiled-coil region" evidence="2">
    <location>
        <begin position="1287"/>
        <end position="1388"/>
    </location>
</feature>
<feature type="region of interest" description="Disordered" evidence="3">
    <location>
        <begin position="634"/>
        <end position="653"/>
    </location>
</feature>
<feature type="region of interest" description="Disordered" evidence="3">
    <location>
        <begin position="794"/>
        <end position="822"/>
    </location>
</feature>
<comment type="caution">
    <text evidence="5">The sequence shown here is derived from an EMBL/GenBank/DDBJ whole genome shotgun (WGS) entry which is preliminary data.</text>
</comment>
<feature type="compositionally biased region" description="Polar residues" evidence="3">
    <location>
        <begin position="261"/>
        <end position="273"/>
    </location>
</feature>
<feature type="region of interest" description="Disordered" evidence="3">
    <location>
        <begin position="244"/>
        <end position="327"/>
    </location>
</feature>
<evidence type="ECO:0000256" key="1">
    <source>
        <dbReference type="ARBA" id="ARBA00011353"/>
    </source>
</evidence>
<dbReference type="Gene3D" id="2.40.50.40">
    <property type="match status" value="1"/>
</dbReference>
<dbReference type="Proteomes" id="UP001305414">
    <property type="component" value="Unassembled WGS sequence"/>
</dbReference>
<feature type="region of interest" description="Disordered" evidence="3">
    <location>
        <begin position="419"/>
        <end position="449"/>
    </location>
</feature>
<feature type="region of interest" description="Disordered" evidence="3">
    <location>
        <begin position="1433"/>
        <end position="1526"/>
    </location>
</feature>
<protein>
    <recommendedName>
        <fullName evidence="4">Chromo domain-containing protein</fullName>
    </recommendedName>
</protein>
<dbReference type="EMBL" id="JAWHQM010000017">
    <property type="protein sequence ID" value="KAK5630832.1"/>
    <property type="molecule type" value="Genomic_DNA"/>
</dbReference>
<reference evidence="5 6" key="1">
    <citation type="submission" date="2023-10" db="EMBL/GenBank/DDBJ databases">
        <title>Draft genome sequence of Xylaria bambusicola isolate GMP-LS, the root and basal stem rot pathogen of sugarcane in Indonesia.</title>
        <authorList>
            <person name="Selvaraj P."/>
            <person name="Muralishankar V."/>
            <person name="Muruganantham S."/>
            <person name="Sp S."/>
            <person name="Haryani S."/>
            <person name="Lau K.J.X."/>
            <person name="Naqvi N.I."/>
        </authorList>
    </citation>
    <scope>NUCLEOTIDE SEQUENCE [LARGE SCALE GENOMIC DNA]</scope>
    <source>
        <strain evidence="5">GMP-LS</strain>
    </source>
</reference>
<keyword evidence="2" id="KW-0175">Coiled coil</keyword>
<dbReference type="InterPro" id="IPR016197">
    <property type="entry name" value="Chromo-like_dom_sf"/>
</dbReference>
<accession>A0AAN7Z6V7</accession>
<dbReference type="SUPFAM" id="SSF54160">
    <property type="entry name" value="Chromo domain-like"/>
    <property type="match status" value="1"/>
</dbReference>
<feature type="compositionally biased region" description="Polar residues" evidence="3">
    <location>
        <begin position="29"/>
        <end position="40"/>
    </location>
</feature>
<feature type="region of interest" description="Disordered" evidence="3">
    <location>
        <begin position="671"/>
        <end position="690"/>
    </location>
</feature>